<keyword evidence="4" id="KW-1185">Reference proteome</keyword>
<dbReference type="PANTHER" id="PTHR34220:SF7">
    <property type="entry name" value="SENSOR HISTIDINE KINASE YPDA"/>
    <property type="match status" value="1"/>
</dbReference>
<feature type="transmembrane region" description="Helical" evidence="1">
    <location>
        <begin position="54"/>
        <end position="75"/>
    </location>
</feature>
<evidence type="ECO:0000313" key="3">
    <source>
        <dbReference type="EMBL" id="MDC2888472.1"/>
    </source>
</evidence>
<dbReference type="RefSeq" id="WP_272180085.1">
    <property type="nucleotide sequence ID" value="NZ_JAQOMS010000002.1"/>
</dbReference>
<dbReference type="Pfam" id="PF06580">
    <property type="entry name" value="His_kinase"/>
    <property type="match status" value="1"/>
</dbReference>
<keyword evidence="3" id="KW-0808">Transferase</keyword>
<feature type="transmembrane region" description="Helical" evidence="1">
    <location>
        <begin position="131"/>
        <end position="150"/>
    </location>
</feature>
<protein>
    <submittedName>
        <fullName evidence="3">Histidine kinase</fullName>
    </submittedName>
</protein>
<organism evidence="3 4">
    <name type="scientific">Psychrosphaera algicola</name>
    <dbReference type="NCBI Taxonomy" id="3023714"/>
    <lineage>
        <taxon>Bacteria</taxon>
        <taxon>Pseudomonadati</taxon>
        <taxon>Pseudomonadota</taxon>
        <taxon>Gammaproteobacteria</taxon>
        <taxon>Alteromonadales</taxon>
        <taxon>Pseudoalteromonadaceae</taxon>
        <taxon>Psychrosphaera</taxon>
    </lineage>
</organism>
<evidence type="ECO:0000256" key="1">
    <source>
        <dbReference type="SAM" id="Phobius"/>
    </source>
</evidence>
<dbReference type="Proteomes" id="UP001528411">
    <property type="component" value="Unassembled WGS sequence"/>
</dbReference>
<evidence type="ECO:0000313" key="4">
    <source>
        <dbReference type="Proteomes" id="UP001528411"/>
    </source>
</evidence>
<evidence type="ECO:0000259" key="2">
    <source>
        <dbReference type="Pfam" id="PF06580"/>
    </source>
</evidence>
<comment type="caution">
    <text evidence="3">The sequence shown here is derived from an EMBL/GenBank/DDBJ whole genome shotgun (WGS) entry which is preliminary data.</text>
</comment>
<feature type="domain" description="Signal transduction histidine kinase internal region" evidence="2">
    <location>
        <begin position="173"/>
        <end position="227"/>
    </location>
</feature>
<dbReference type="PANTHER" id="PTHR34220">
    <property type="entry name" value="SENSOR HISTIDINE KINASE YPDA"/>
    <property type="match status" value="1"/>
</dbReference>
<keyword evidence="1" id="KW-0472">Membrane</keyword>
<gene>
    <name evidence="3" type="ORF">PN838_06550</name>
</gene>
<dbReference type="GO" id="GO:0016301">
    <property type="term" value="F:kinase activity"/>
    <property type="evidence" value="ECO:0007669"/>
    <property type="project" value="UniProtKB-KW"/>
</dbReference>
<sequence>MTVASHDRMQGVDPSVDKNAHILFWFTQIVGWGLFTLINLAGRQYFVHYHFSELVNSVVLGICLFIITSILRLYYRRQLEGKKLSSSFIHIVGGSIVGGALTMLLFALIILPNQEAIWGMQSKDLWQQLLLGSPMVMFLILVWSTLYVIFKNQQQLKNAQIVQNSLEQSLKVAKLDVLLSQINPHFIFNAINNIRALILEDADKARDMLADLSEVMRYTMQIDKERLIPFVMKLTS</sequence>
<accession>A0ABT5FCZ9</accession>
<keyword evidence="3" id="KW-0418">Kinase</keyword>
<dbReference type="EMBL" id="JAQOMS010000002">
    <property type="protein sequence ID" value="MDC2888472.1"/>
    <property type="molecule type" value="Genomic_DNA"/>
</dbReference>
<dbReference type="InterPro" id="IPR050640">
    <property type="entry name" value="Bact_2-comp_sensor_kinase"/>
</dbReference>
<keyword evidence="1" id="KW-1133">Transmembrane helix</keyword>
<reference evidence="3 4" key="1">
    <citation type="submission" date="2023-01" db="EMBL/GenBank/DDBJ databases">
        <title>Psychrosphaera sp. nov., isolated from marine algae.</title>
        <authorList>
            <person name="Bayburt H."/>
            <person name="Choi B.J."/>
            <person name="Kim J.M."/>
            <person name="Choi D.G."/>
            <person name="Jeon C.O."/>
        </authorList>
    </citation>
    <scope>NUCLEOTIDE SEQUENCE [LARGE SCALE GENOMIC DNA]</scope>
    <source>
        <strain evidence="3 4">G1-22</strain>
    </source>
</reference>
<feature type="transmembrane region" description="Helical" evidence="1">
    <location>
        <begin position="21"/>
        <end position="42"/>
    </location>
</feature>
<keyword evidence="1" id="KW-0812">Transmembrane</keyword>
<proteinExistence type="predicted"/>
<dbReference type="InterPro" id="IPR010559">
    <property type="entry name" value="Sig_transdc_His_kin_internal"/>
</dbReference>
<feature type="transmembrane region" description="Helical" evidence="1">
    <location>
        <begin position="87"/>
        <end position="111"/>
    </location>
</feature>
<name>A0ABT5FCZ9_9GAMM</name>